<evidence type="ECO:0000313" key="5">
    <source>
        <dbReference type="EMBL" id="PRY88145.1"/>
    </source>
</evidence>
<dbReference type="Gene3D" id="3.90.550.10">
    <property type="entry name" value="Spore Coat Polysaccharide Biosynthesis Protein SpsA, Chain A"/>
    <property type="match status" value="1"/>
</dbReference>
<dbReference type="InterPro" id="IPR001173">
    <property type="entry name" value="Glyco_trans_2-like"/>
</dbReference>
<dbReference type="PANTHER" id="PTHR43179:SF12">
    <property type="entry name" value="GALACTOFURANOSYLTRANSFERASE GLFT2"/>
    <property type="match status" value="1"/>
</dbReference>
<comment type="caution">
    <text evidence="5">The sequence shown here is derived from an EMBL/GenBank/DDBJ whole genome shotgun (WGS) entry which is preliminary data.</text>
</comment>
<name>A0A2T0WN78_9BACT</name>
<dbReference type="SUPFAM" id="SSF53448">
    <property type="entry name" value="Nucleotide-diphospho-sugar transferases"/>
    <property type="match status" value="1"/>
</dbReference>
<feature type="domain" description="Glycosyltransferase 2-like" evidence="4">
    <location>
        <begin position="6"/>
        <end position="129"/>
    </location>
</feature>
<comment type="similarity">
    <text evidence="1">Belongs to the glycosyltransferase 2 family.</text>
</comment>
<evidence type="ECO:0000313" key="6">
    <source>
        <dbReference type="Proteomes" id="UP000238157"/>
    </source>
</evidence>
<dbReference type="Proteomes" id="UP000238157">
    <property type="component" value="Unassembled WGS sequence"/>
</dbReference>
<dbReference type="OrthoDB" id="9771846at2"/>
<evidence type="ECO:0000256" key="2">
    <source>
        <dbReference type="ARBA" id="ARBA00022676"/>
    </source>
</evidence>
<organism evidence="5 6">
    <name type="scientific">Mongoliibacter ruber</name>
    <dbReference type="NCBI Taxonomy" id="1750599"/>
    <lineage>
        <taxon>Bacteria</taxon>
        <taxon>Pseudomonadati</taxon>
        <taxon>Bacteroidota</taxon>
        <taxon>Cytophagia</taxon>
        <taxon>Cytophagales</taxon>
        <taxon>Cyclobacteriaceae</taxon>
        <taxon>Mongoliibacter</taxon>
    </lineage>
</organism>
<dbReference type="PANTHER" id="PTHR43179">
    <property type="entry name" value="RHAMNOSYLTRANSFERASE WBBL"/>
    <property type="match status" value="1"/>
</dbReference>
<evidence type="ECO:0000256" key="1">
    <source>
        <dbReference type="ARBA" id="ARBA00006739"/>
    </source>
</evidence>
<accession>A0A2T0WN78</accession>
<dbReference type="InterPro" id="IPR029044">
    <property type="entry name" value="Nucleotide-diphossugar_trans"/>
</dbReference>
<keyword evidence="2" id="KW-0328">Glycosyltransferase</keyword>
<sequence>MQKAAIVILNYNGKSHLQRFLPSVVDHSIYDVIVIDNASTDGSLPFLKTHYPDLKHYVLSENYGFADGYNRGLAKLQGQYQYYVLLNSDVEVTPLWDQNLIQWLDVNPNSAAVQPKILSFSNKQVFDHAGAAGGYLDALGYPYCRGRMLSYLEKDEGQYDQDVAVDWTSGACMAIRANLFHQLGGFDPLFFAHMEEIDLCWRLRNQNHKLHFLHKVKVFHVGGATLSRSNPFKTYLNFRNSLFTLKKNLTLSVFYRIYFCRVFLDLLAASVFLFRGLYGDSKSVIKAHVDFHGQKGKTQKPASQAQKVSNSKIKSILWEYYLLGNKKFSKI</sequence>
<dbReference type="EMBL" id="PVTR01000005">
    <property type="protein sequence ID" value="PRY88145.1"/>
    <property type="molecule type" value="Genomic_DNA"/>
</dbReference>
<gene>
    <name evidence="5" type="ORF">CLW00_105267</name>
</gene>
<dbReference type="CDD" id="cd04186">
    <property type="entry name" value="GT_2_like_c"/>
    <property type="match status" value="1"/>
</dbReference>
<dbReference type="AlphaFoldDB" id="A0A2T0WN78"/>
<keyword evidence="6" id="KW-1185">Reference proteome</keyword>
<keyword evidence="3" id="KW-0808">Transferase</keyword>
<dbReference type="RefSeq" id="WP_106133629.1">
    <property type="nucleotide sequence ID" value="NZ_PVTR01000005.1"/>
</dbReference>
<reference evidence="5 6" key="1">
    <citation type="submission" date="2018-03" db="EMBL/GenBank/DDBJ databases">
        <title>Genomic Encyclopedia of Archaeal and Bacterial Type Strains, Phase II (KMG-II): from individual species to whole genera.</title>
        <authorList>
            <person name="Goeker M."/>
        </authorList>
    </citation>
    <scope>NUCLEOTIDE SEQUENCE [LARGE SCALE GENOMIC DNA]</scope>
    <source>
        <strain evidence="5 6">DSM 27929</strain>
    </source>
</reference>
<dbReference type="GO" id="GO:0016757">
    <property type="term" value="F:glycosyltransferase activity"/>
    <property type="evidence" value="ECO:0007669"/>
    <property type="project" value="UniProtKB-KW"/>
</dbReference>
<proteinExistence type="inferred from homology"/>
<evidence type="ECO:0000256" key="3">
    <source>
        <dbReference type="ARBA" id="ARBA00022679"/>
    </source>
</evidence>
<evidence type="ECO:0000259" key="4">
    <source>
        <dbReference type="Pfam" id="PF00535"/>
    </source>
</evidence>
<dbReference type="Pfam" id="PF00535">
    <property type="entry name" value="Glycos_transf_2"/>
    <property type="match status" value="1"/>
</dbReference>
<protein>
    <recommendedName>
        <fullName evidence="4">Glycosyltransferase 2-like domain-containing protein</fullName>
    </recommendedName>
</protein>